<dbReference type="Gene3D" id="3.40.50.720">
    <property type="entry name" value="NAD(P)-binding Rossmann-like Domain"/>
    <property type="match status" value="1"/>
</dbReference>
<dbReference type="EMBL" id="CABQ01000184">
    <property type="protein sequence ID" value="CBI08109.1"/>
    <property type="molecule type" value="Genomic_DNA"/>
</dbReference>
<evidence type="ECO:0000313" key="2">
    <source>
        <dbReference type="EMBL" id="CBI08109.1"/>
    </source>
</evidence>
<feature type="domain" description="NAD-dependent epimerase/dehydratase" evidence="1">
    <location>
        <begin position="175"/>
        <end position="282"/>
    </location>
</feature>
<comment type="caution">
    <text evidence="2">The sequence shown here is derived from an EMBL/GenBank/DDBJ whole genome shotgun (WGS) entry which is preliminary data.</text>
</comment>
<dbReference type="InterPro" id="IPR001509">
    <property type="entry name" value="Epimerase_deHydtase"/>
</dbReference>
<dbReference type="InterPro" id="IPR050177">
    <property type="entry name" value="Lipid_A_modif_metabolic_enz"/>
</dbReference>
<sequence>MKILITGGAGFIGQHLARFLLERNVSLTILDNFLPQVHGNAAQLPADLAARVRLVRGDVADPVAMQDALQGVERIVHLAAETGTGQSMYEVGRYARTNLEGTAYIFDVLAKTPNRKLDRIVVASSRAIYGEGAYQCEQDGLVYPQPRSSAAKQEGSFDPLCPVCKRACATAATPESAPAQPSSFYGLTKLTQEQMVLLFGQVLGIPSVALRYQNVFGPGQSLQNPYTGILAIFSNLARVGQQIRVFEDGMESRDFVYIDDVVAATATALLAPMEGCHSINVGSGERTTVLEVAEQINAYFGSRSTVQVTGAFREGDIRHGLADLTSARELLGYRPAWGFADGLKRFLAWAEQSSPSTEGYERSLGEMRDRGLLRD</sequence>
<dbReference type="PANTHER" id="PTHR43245:SF13">
    <property type="entry name" value="UDP-D-APIOSE_UDP-D-XYLOSE SYNTHASE 2"/>
    <property type="match status" value="1"/>
</dbReference>
<proteinExistence type="predicted"/>
<organism evidence="2">
    <name type="scientific">mine drainage metagenome</name>
    <dbReference type="NCBI Taxonomy" id="410659"/>
    <lineage>
        <taxon>unclassified sequences</taxon>
        <taxon>metagenomes</taxon>
        <taxon>ecological metagenomes</taxon>
    </lineage>
</organism>
<protein>
    <submittedName>
        <fullName evidence="2">NAD-dependent epimerase/dehydratase</fullName>
    </submittedName>
</protein>
<evidence type="ECO:0000259" key="1">
    <source>
        <dbReference type="Pfam" id="PF01370"/>
    </source>
</evidence>
<dbReference type="PANTHER" id="PTHR43245">
    <property type="entry name" value="BIFUNCTIONAL POLYMYXIN RESISTANCE PROTEIN ARNA"/>
    <property type="match status" value="1"/>
</dbReference>
<dbReference type="InterPro" id="IPR036291">
    <property type="entry name" value="NAD(P)-bd_dom_sf"/>
</dbReference>
<reference evidence="2" key="1">
    <citation type="submission" date="2009-10" db="EMBL/GenBank/DDBJ databases">
        <title>Diversity of trophic interactions inside an arsenic-rich microbial ecosystem.</title>
        <authorList>
            <person name="Bertin P.N."/>
            <person name="Heinrich-Salmeron A."/>
            <person name="Pelletier E."/>
            <person name="Goulhen-Chollet F."/>
            <person name="Arsene-Ploetze F."/>
            <person name="Gallien S."/>
            <person name="Calteau A."/>
            <person name="Vallenet D."/>
            <person name="Casiot C."/>
            <person name="Chane-Woon-Ming B."/>
            <person name="Giloteaux L."/>
            <person name="Barakat M."/>
            <person name="Bonnefoy V."/>
            <person name="Bruneel O."/>
            <person name="Chandler M."/>
            <person name="Cleiss J."/>
            <person name="Duran R."/>
            <person name="Elbaz-Poulichet F."/>
            <person name="Fonknechten N."/>
            <person name="Lauga B."/>
            <person name="Mornico D."/>
            <person name="Ortet P."/>
            <person name="Schaeffer C."/>
            <person name="Siguier P."/>
            <person name="Alexander Thil Smith A."/>
            <person name="Van Dorsselaer A."/>
            <person name="Weissenbach J."/>
            <person name="Medigue C."/>
            <person name="Le Paslier D."/>
        </authorList>
    </citation>
    <scope>NUCLEOTIDE SEQUENCE</scope>
</reference>
<name>E6QLI9_9ZZZZ</name>
<dbReference type="Pfam" id="PF01370">
    <property type="entry name" value="Epimerase"/>
    <property type="match status" value="2"/>
</dbReference>
<gene>
    <name evidence="2" type="ORF">CARN6_1541</name>
</gene>
<dbReference type="AlphaFoldDB" id="E6QLI9"/>
<dbReference type="SUPFAM" id="SSF51735">
    <property type="entry name" value="NAD(P)-binding Rossmann-fold domains"/>
    <property type="match status" value="1"/>
</dbReference>
<feature type="domain" description="NAD-dependent epimerase/dehydratase" evidence="1">
    <location>
        <begin position="3"/>
        <end position="139"/>
    </location>
</feature>
<accession>E6QLI9</accession>
<dbReference type="PRINTS" id="PR01713">
    <property type="entry name" value="NUCEPIMERASE"/>
</dbReference>